<reference evidence="3" key="1">
    <citation type="journal article" date="2019" name="Int. J. Syst. Evol. Microbiol.">
        <title>The Global Catalogue of Microorganisms (GCM) 10K type strain sequencing project: providing services to taxonomists for standard genome sequencing and annotation.</title>
        <authorList>
            <consortium name="The Broad Institute Genomics Platform"/>
            <consortium name="The Broad Institute Genome Sequencing Center for Infectious Disease"/>
            <person name="Wu L."/>
            <person name="Ma J."/>
        </authorList>
    </citation>
    <scope>NUCLEOTIDE SEQUENCE [LARGE SCALE GENOMIC DNA]</scope>
    <source>
        <strain evidence="3">JCM 18303</strain>
    </source>
</reference>
<evidence type="ECO:0000313" key="2">
    <source>
        <dbReference type="EMBL" id="GAA5172897.1"/>
    </source>
</evidence>
<feature type="region of interest" description="Disordered" evidence="1">
    <location>
        <begin position="159"/>
        <end position="219"/>
    </location>
</feature>
<feature type="region of interest" description="Disordered" evidence="1">
    <location>
        <begin position="50"/>
        <end position="73"/>
    </location>
</feature>
<feature type="compositionally biased region" description="Basic and acidic residues" evidence="1">
    <location>
        <begin position="206"/>
        <end position="219"/>
    </location>
</feature>
<dbReference type="Proteomes" id="UP001428817">
    <property type="component" value="Unassembled WGS sequence"/>
</dbReference>
<name>A0ABP9R905_9PSEU</name>
<sequence>MYQLDGECRNAERSAARVVGDPVVCRAQCSDVVLERRVDETPGLYLRDRVGVAGDDDAGQAKPAGRDHSRESAVEVRVGEPECVHQVVVPRQGAQQGVRVAEEAVFGVVAGPHPTFQFRDGDPVDLGQPQDQVGVVVATHHEAARLGMRLGRHRGRGQFVGPGLADQVGSRSAGGVAGQRVPHPPGVEPQRRDLIAPPVGSQPDTDQARLGEEEPKGFR</sequence>
<organism evidence="2 3">
    <name type="scientific">Pseudonocardia eucalypti</name>
    <dbReference type="NCBI Taxonomy" id="648755"/>
    <lineage>
        <taxon>Bacteria</taxon>
        <taxon>Bacillati</taxon>
        <taxon>Actinomycetota</taxon>
        <taxon>Actinomycetes</taxon>
        <taxon>Pseudonocardiales</taxon>
        <taxon>Pseudonocardiaceae</taxon>
        <taxon>Pseudonocardia</taxon>
    </lineage>
</organism>
<protein>
    <submittedName>
        <fullName evidence="2">Uncharacterized protein</fullName>
    </submittedName>
</protein>
<proteinExistence type="predicted"/>
<comment type="caution">
    <text evidence="2">The sequence shown here is derived from an EMBL/GenBank/DDBJ whole genome shotgun (WGS) entry which is preliminary data.</text>
</comment>
<keyword evidence="3" id="KW-1185">Reference proteome</keyword>
<accession>A0ABP9R905</accession>
<dbReference type="EMBL" id="BAABJP010000052">
    <property type="protein sequence ID" value="GAA5172897.1"/>
    <property type="molecule type" value="Genomic_DNA"/>
</dbReference>
<gene>
    <name evidence="2" type="ORF">GCM10023321_73470</name>
</gene>
<evidence type="ECO:0000313" key="3">
    <source>
        <dbReference type="Proteomes" id="UP001428817"/>
    </source>
</evidence>
<feature type="compositionally biased region" description="Basic and acidic residues" evidence="1">
    <location>
        <begin position="64"/>
        <end position="73"/>
    </location>
</feature>
<evidence type="ECO:0000256" key="1">
    <source>
        <dbReference type="SAM" id="MobiDB-lite"/>
    </source>
</evidence>